<feature type="transmembrane region" description="Helical" evidence="9">
    <location>
        <begin position="672"/>
        <end position="696"/>
    </location>
</feature>
<organism evidence="10 11">
    <name type="scientific">Auxenochlorella protothecoides</name>
    <name type="common">Green microalga</name>
    <name type="synonym">Chlorella protothecoides</name>
    <dbReference type="NCBI Taxonomy" id="3075"/>
    <lineage>
        <taxon>Eukaryota</taxon>
        <taxon>Viridiplantae</taxon>
        <taxon>Chlorophyta</taxon>
        <taxon>core chlorophytes</taxon>
        <taxon>Trebouxiophyceae</taxon>
        <taxon>Chlorellales</taxon>
        <taxon>Chlorellaceae</taxon>
        <taxon>Auxenochlorella</taxon>
    </lineage>
</organism>
<sequence>TGGGSNAYTIEGLSDSLLETPTFTIALVFLFFLVLSVSFELLVNYADRLLDRKNRPGLKTGLRKLILELTLLGFVSLILTLLQGSLTKICVTYSPGLASWTLLENVNGCPCCLSPMHLSLCAQMDHNCLFNASSSDPYCDCANPDALENYITRTEEINSSTCVRYTDNEELFIGELFYSTMELLSNGLNLTTRQMCELYDSGALMDEIVQPGSASSKLPPGRRRLLQDDTFGLDQVNSDDPATGEHILPNVNSFKCQGPFLTGNCPAGQVPAISATTLVQARGLGIHLWIFLIAIFHVVCAVIMLLLAEWRLRQWRGWQTGDLLRSAALRRQQSLASFRREVAGLGVAHAVADTRVADQPPAEGEAGLGGVPTARPSSSSASQAGSENVLELQLGNGTPRDKGLRTAADVEGQPVGPPLSSFRHADTAPGTAPGTAPPGTAPSASPSSTSPGAPPPGEPRLRRQSLGETLQQLMQSKKRQWRRRDTVVRGHTSWLLEVVYCFFHAFWPNMVTHKDFLLLRHVCKRASYMKTYEVMQPFDFVTLSQRCLELDASRVVGISIEMWLIVIVFILVSGLIGWLGSLYIILAAALTLAVNVSLVAAVRHRCRGGRANVMGRRRRWFRGPGLLTAAIRMVIFLCSLVFSTTVFFAWQFGHSGCFFTDEVDLFGFGSVVPWWVSLVVAFFLLAWVSMVTLPVYSMVLNAAPEDSLLGAELPFLKAASLTAAQLEGERQARREAESALEEERAVFARELAQLGRALEAERSGRSPPASPAAAGPPAA</sequence>
<evidence type="ECO:0000256" key="4">
    <source>
        <dbReference type="ARBA" id="ARBA00022821"/>
    </source>
</evidence>
<dbReference type="Pfam" id="PF03094">
    <property type="entry name" value="Mlo"/>
    <property type="match status" value="3"/>
</dbReference>
<feature type="transmembrane region" description="Helical" evidence="9">
    <location>
        <begin position="286"/>
        <end position="308"/>
    </location>
</feature>
<dbReference type="GO" id="GO:0016020">
    <property type="term" value="C:membrane"/>
    <property type="evidence" value="ECO:0007669"/>
    <property type="project" value="UniProtKB-SubCell"/>
</dbReference>
<dbReference type="InterPro" id="IPR004326">
    <property type="entry name" value="Mlo"/>
</dbReference>
<feature type="compositionally biased region" description="Low complexity" evidence="8">
    <location>
        <begin position="377"/>
        <end position="386"/>
    </location>
</feature>
<feature type="compositionally biased region" description="Low complexity" evidence="8">
    <location>
        <begin position="441"/>
        <end position="451"/>
    </location>
</feature>
<comment type="subcellular location">
    <subcellularLocation>
        <location evidence="1">Membrane</location>
        <topology evidence="1">Multi-pass membrane protein</topology>
    </subcellularLocation>
</comment>
<keyword evidence="6 9" id="KW-0472">Membrane</keyword>
<dbReference type="AlphaFoldDB" id="A0A3M7KTI8"/>
<reference evidence="11" key="1">
    <citation type="journal article" date="2018" name="Algal Res.">
        <title>Characterization of plant carbon substrate utilization by Auxenochlorella protothecoides.</title>
        <authorList>
            <person name="Vogler B.W."/>
            <person name="Starkenburg S.R."/>
            <person name="Sudasinghe N."/>
            <person name="Schambach J.Y."/>
            <person name="Rollin J.A."/>
            <person name="Pattathil S."/>
            <person name="Barry A.N."/>
        </authorList>
    </citation>
    <scope>NUCLEOTIDE SEQUENCE [LARGE SCALE GENOMIC DNA]</scope>
    <source>
        <strain evidence="11">UTEX 25</strain>
    </source>
</reference>
<keyword evidence="5 9" id="KW-1133">Transmembrane helix</keyword>
<feature type="non-terminal residue" evidence="10">
    <location>
        <position position="1"/>
    </location>
</feature>
<evidence type="ECO:0000256" key="6">
    <source>
        <dbReference type="ARBA" id="ARBA00023136"/>
    </source>
</evidence>
<dbReference type="PANTHER" id="PTHR31942:SF52">
    <property type="entry name" value="MLO-LIKE PROTEIN 1"/>
    <property type="match status" value="1"/>
</dbReference>
<feature type="transmembrane region" description="Helical" evidence="9">
    <location>
        <begin position="582"/>
        <end position="602"/>
    </location>
</feature>
<dbReference type="PANTHER" id="PTHR31942">
    <property type="entry name" value="MLO-LIKE PROTEIN 1"/>
    <property type="match status" value="1"/>
</dbReference>
<evidence type="ECO:0000313" key="10">
    <source>
        <dbReference type="EMBL" id="RMZ53090.1"/>
    </source>
</evidence>
<evidence type="ECO:0000256" key="3">
    <source>
        <dbReference type="ARBA" id="ARBA00022692"/>
    </source>
</evidence>
<evidence type="ECO:0000256" key="1">
    <source>
        <dbReference type="ARBA" id="ARBA00004141"/>
    </source>
</evidence>
<keyword evidence="4" id="KW-0611">Plant defense</keyword>
<accession>A0A3M7KTI8</accession>
<evidence type="ECO:0000256" key="5">
    <source>
        <dbReference type="ARBA" id="ARBA00022989"/>
    </source>
</evidence>
<dbReference type="EMBL" id="QOKY01000201">
    <property type="protein sequence ID" value="RMZ53090.1"/>
    <property type="molecule type" value="Genomic_DNA"/>
</dbReference>
<comment type="similarity">
    <text evidence="2">Belongs to the MLO family.</text>
</comment>
<dbReference type="Proteomes" id="UP000279271">
    <property type="component" value="Unassembled WGS sequence"/>
</dbReference>
<name>A0A3M7KTI8_AUXPR</name>
<feature type="transmembrane region" description="Helical" evidence="9">
    <location>
        <begin position="623"/>
        <end position="652"/>
    </location>
</feature>
<feature type="region of interest" description="Disordered" evidence="8">
    <location>
        <begin position="758"/>
        <end position="779"/>
    </location>
</feature>
<feature type="transmembrane region" description="Helical" evidence="9">
    <location>
        <begin position="23"/>
        <end position="45"/>
    </location>
</feature>
<feature type="transmembrane region" description="Helical" evidence="9">
    <location>
        <begin position="555"/>
        <end position="576"/>
    </location>
</feature>
<evidence type="ECO:0000256" key="9">
    <source>
        <dbReference type="SAM" id="Phobius"/>
    </source>
</evidence>
<gene>
    <name evidence="10" type="ORF">APUTEX25_002499</name>
</gene>
<evidence type="ECO:0000256" key="7">
    <source>
        <dbReference type="ARBA" id="ARBA00023265"/>
    </source>
</evidence>
<keyword evidence="3 9" id="KW-0812">Transmembrane</keyword>
<proteinExistence type="inferred from homology"/>
<comment type="caution">
    <text evidence="10">The sequence shown here is derived from an EMBL/GenBank/DDBJ whole genome shotgun (WGS) entry which is preliminary data.</text>
</comment>
<evidence type="ECO:0008006" key="12">
    <source>
        <dbReference type="Google" id="ProtNLM"/>
    </source>
</evidence>
<dbReference type="GO" id="GO:0006952">
    <property type="term" value="P:defense response"/>
    <property type="evidence" value="ECO:0007669"/>
    <property type="project" value="UniProtKB-KW"/>
</dbReference>
<evidence type="ECO:0000313" key="11">
    <source>
        <dbReference type="Proteomes" id="UP000279271"/>
    </source>
</evidence>
<evidence type="ECO:0000256" key="2">
    <source>
        <dbReference type="ARBA" id="ARBA00006574"/>
    </source>
</evidence>
<keyword evidence="7" id="KW-0568">Pathogenesis-related protein</keyword>
<feature type="transmembrane region" description="Helical" evidence="9">
    <location>
        <begin position="65"/>
        <end position="86"/>
    </location>
</feature>
<feature type="compositionally biased region" description="Low complexity" evidence="8">
    <location>
        <begin position="765"/>
        <end position="779"/>
    </location>
</feature>
<protein>
    <recommendedName>
        <fullName evidence="12">MLO-like protein</fullName>
    </recommendedName>
</protein>
<evidence type="ECO:0000256" key="8">
    <source>
        <dbReference type="SAM" id="MobiDB-lite"/>
    </source>
</evidence>
<feature type="region of interest" description="Disordered" evidence="8">
    <location>
        <begin position="356"/>
        <end position="462"/>
    </location>
</feature>